<evidence type="ECO:0000313" key="3">
    <source>
        <dbReference type="Proteomes" id="UP001359485"/>
    </source>
</evidence>
<evidence type="ECO:0000313" key="1">
    <source>
        <dbReference type="EMBL" id="KAK6631717.1"/>
    </source>
</evidence>
<protein>
    <submittedName>
        <fullName evidence="1">Uncharacterized protein</fullName>
    </submittedName>
</protein>
<sequence>MREKRLKRTDSDLLDSGLGDSNEIEVPSCCEQQNIFLQRPHRPGISQVIVCGNTIQQHYYPEGGWGWMIVVCGTLVQCLSHGLVLSWGVTQTQTERHFKKVKPTDLGV</sequence>
<keyword evidence="3" id="KW-1185">Reference proteome</keyword>
<dbReference type="Proteomes" id="UP001359485">
    <property type="component" value="Unassembled WGS sequence"/>
</dbReference>
<accession>A0AAN8PHA5</accession>
<evidence type="ECO:0000313" key="4">
    <source>
        <dbReference type="Proteomes" id="UP001372834"/>
    </source>
</evidence>
<gene>
    <name evidence="1" type="ORF">RUM43_013781</name>
    <name evidence="2" type="ORF">RUM44_012995</name>
</gene>
<comment type="caution">
    <text evidence="1">The sequence shown here is derived from an EMBL/GenBank/DDBJ whole genome shotgun (WGS) entry which is preliminary data.</text>
</comment>
<evidence type="ECO:0000313" key="2">
    <source>
        <dbReference type="EMBL" id="KAK6641286.1"/>
    </source>
</evidence>
<dbReference type="EMBL" id="JAWJWF010000001">
    <property type="protein sequence ID" value="KAK6641286.1"/>
    <property type="molecule type" value="Genomic_DNA"/>
</dbReference>
<dbReference type="AlphaFoldDB" id="A0AAN8PHA5"/>
<name>A0AAN8PHA5_POLSC</name>
<reference evidence="1 4" key="1">
    <citation type="submission" date="2023-10" db="EMBL/GenBank/DDBJ databases">
        <title>Genomes of two closely related lineages of the louse Polyplax serrata with different host specificities.</title>
        <authorList>
            <person name="Martinu J."/>
            <person name="Tarabai H."/>
            <person name="Stefka J."/>
            <person name="Hypsa V."/>
        </authorList>
    </citation>
    <scope>NUCLEOTIDE SEQUENCE [LARGE SCALE GENOMIC DNA]</scope>
    <source>
        <strain evidence="2">98ZLc_SE</strain>
        <strain evidence="1">HR10_N</strain>
    </source>
</reference>
<proteinExistence type="predicted"/>
<dbReference type="Proteomes" id="UP001372834">
    <property type="component" value="Unassembled WGS sequence"/>
</dbReference>
<organism evidence="1 4">
    <name type="scientific">Polyplax serrata</name>
    <name type="common">Common mouse louse</name>
    <dbReference type="NCBI Taxonomy" id="468196"/>
    <lineage>
        <taxon>Eukaryota</taxon>
        <taxon>Metazoa</taxon>
        <taxon>Ecdysozoa</taxon>
        <taxon>Arthropoda</taxon>
        <taxon>Hexapoda</taxon>
        <taxon>Insecta</taxon>
        <taxon>Pterygota</taxon>
        <taxon>Neoptera</taxon>
        <taxon>Paraneoptera</taxon>
        <taxon>Psocodea</taxon>
        <taxon>Troctomorpha</taxon>
        <taxon>Phthiraptera</taxon>
        <taxon>Anoplura</taxon>
        <taxon>Polyplacidae</taxon>
        <taxon>Polyplax</taxon>
    </lineage>
</organism>
<dbReference type="EMBL" id="JAWJWE010000008">
    <property type="protein sequence ID" value="KAK6631717.1"/>
    <property type="molecule type" value="Genomic_DNA"/>
</dbReference>